<reference evidence="8 9" key="1">
    <citation type="submission" date="2019-07" db="EMBL/GenBank/DDBJ databases">
        <title>Whole genome shotgun sequence of Acetobacter nitrogenifigens NBRC 105050.</title>
        <authorList>
            <person name="Hosoyama A."/>
            <person name="Uohara A."/>
            <person name="Ohji S."/>
            <person name="Ichikawa N."/>
        </authorList>
    </citation>
    <scope>NUCLEOTIDE SEQUENCE [LARGE SCALE GENOMIC DNA]</scope>
    <source>
        <strain evidence="8 9">NBRC 105050</strain>
    </source>
</reference>
<comment type="function">
    <text evidence="5">O-methyltransferase that catalyzes the 2 O-methylation steps in the ubiquinone biosynthetic pathway.</text>
</comment>
<dbReference type="SUPFAM" id="SSF53335">
    <property type="entry name" value="S-adenosyl-L-methionine-dependent methyltransferases"/>
    <property type="match status" value="1"/>
</dbReference>
<keyword evidence="8" id="KW-0830">Ubiquinone</keyword>
<protein>
    <recommendedName>
        <fullName evidence="5">Ubiquinone biosynthesis O-methyltransferase</fullName>
    </recommendedName>
    <alternativeName>
        <fullName evidence="5">2-polyprenyl-6-hydroxyphenol methylase</fullName>
        <ecNumber evidence="5">2.1.1.222</ecNumber>
    </alternativeName>
    <alternativeName>
        <fullName evidence="5">3-demethylubiquinone 3-O-methyltransferase</fullName>
        <ecNumber evidence="5">2.1.1.64</ecNumber>
    </alternativeName>
</protein>
<dbReference type="GO" id="GO:0032259">
    <property type="term" value="P:methylation"/>
    <property type="evidence" value="ECO:0007669"/>
    <property type="project" value="UniProtKB-KW"/>
</dbReference>
<dbReference type="InterPro" id="IPR013216">
    <property type="entry name" value="Methyltransf_11"/>
</dbReference>
<comment type="caution">
    <text evidence="8">The sequence shown here is derived from an EMBL/GenBank/DDBJ whole genome shotgun (WGS) entry which is preliminary data.</text>
</comment>
<evidence type="ECO:0000256" key="2">
    <source>
        <dbReference type="ARBA" id="ARBA00022679"/>
    </source>
</evidence>
<dbReference type="EC" id="2.1.1.222" evidence="5"/>
<feature type="compositionally biased region" description="Basic and acidic residues" evidence="6">
    <location>
        <begin position="12"/>
        <end position="21"/>
    </location>
</feature>
<dbReference type="UniPathway" id="UPA00232"/>
<comment type="catalytic activity">
    <reaction evidence="5">
        <text>a 3-(all-trans-polyprenyl)benzene-1,2-diol + S-adenosyl-L-methionine = a 2-methoxy-6-(all-trans-polyprenyl)phenol + S-adenosyl-L-homocysteine + H(+)</text>
        <dbReference type="Rhea" id="RHEA:31411"/>
        <dbReference type="Rhea" id="RHEA-COMP:9550"/>
        <dbReference type="Rhea" id="RHEA-COMP:9551"/>
        <dbReference type="ChEBI" id="CHEBI:15378"/>
        <dbReference type="ChEBI" id="CHEBI:57856"/>
        <dbReference type="ChEBI" id="CHEBI:59789"/>
        <dbReference type="ChEBI" id="CHEBI:62729"/>
        <dbReference type="ChEBI" id="CHEBI:62731"/>
        <dbReference type="EC" id="2.1.1.222"/>
    </reaction>
</comment>
<dbReference type="STRING" id="1120919.GCA_000429165_00168"/>
<dbReference type="GO" id="GO:0061542">
    <property type="term" value="F:3-demethylubiquinol 3-O-methyltransferase activity"/>
    <property type="evidence" value="ECO:0007669"/>
    <property type="project" value="UniProtKB-UniRule"/>
</dbReference>
<comment type="similarity">
    <text evidence="5">Belongs to the methyltransferase superfamily. UbiG/COQ3 family.</text>
</comment>
<evidence type="ECO:0000256" key="6">
    <source>
        <dbReference type="SAM" id="MobiDB-lite"/>
    </source>
</evidence>
<proteinExistence type="inferred from homology"/>
<evidence type="ECO:0000256" key="3">
    <source>
        <dbReference type="ARBA" id="ARBA00022688"/>
    </source>
</evidence>
<feature type="domain" description="Methyltransferase type 11" evidence="7">
    <location>
        <begin position="82"/>
        <end position="181"/>
    </location>
</feature>
<comment type="pathway">
    <text evidence="5">Cofactor biosynthesis; ubiquinone biosynthesis.</text>
</comment>
<evidence type="ECO:0000313" key="9">
    <source>
        <dbReference type="Proteomes" id="UP000321635"/>
    </source>
</evidence>
<keyword evidence="1 5" id="KW-0489">Methyltransferase</keyword>
<feature type="binding site" evidence="5">
    <location>
        <position position="85"/>
    </location>
    <ligand>
        <name>S-adenosyl-L-methionine</name>
        <dbReference type="ChEBI" id="CHEBI:59789"/>
    </ligand>
</feature>
<dbReference type="Proteomes" id="UP000321635">
    <property type="component" value="Unassembled WGS sequence"/>
</dbReference>
<dbReference type="AlphaFoldDB" id="A0A511X5P5"/>
<evidence type="ECO:0000313" key="8">
    <source>
        <dbReference type="EMBL" id="GEN58277.1"/>
    </source>
</evidence>
<dbReference type="InterPro" id="IPR029063">
    <property type="entry name" value="SAM-dependent_MTases_sf"/>
</dbReference>
<sequence>MHPAQEALAPEAGRHGMHDDDAQVTGASVSPEEIARFAAIAREWWDPRGPMRPLHAMNPLRIGWIDRRLPQRARKQGRLRVLDLGCGAGLASEALARAGHDVLGLDAASEGVAAARRHLEENPLPPGSGSLAYRVGSAETLVEEGAAFDAVVGLEIIEHVTDPAAFVAMLARLTAPQGRVFVSTMNRTPRSFAFAKIGAEYVMRLLPIGTHDWKKFVTPSELGAYGRRAGLQLEAMAGMTPDLLGNHWRESRDLGVNYIASFLKS</sequence>
<organism evidence="8 9">
    <name type="scientific">Acetobacter nitrogenifigens DSM 23921 = NBRC 105050</name>
    <dbReference type="NCBI Taxonomy" id="1120919"/>
    <lineage>
        <taxon>Bacteria</taxon>
        <taxon>Pseudomonadati</taxon>
        <taxon>Pseudomonadota</taxon>
        <taxon>Alphaproteobacteria</taxon>
        <taxon>Acetobacterales</taxon>
        <taxon>Acetobacteraceae</taxon>
        <taxon>Acetobacter</taxon>
    </lineage>
</organism>
<feature type="binding site" evidence="5">
    <location>
        <position position="154"/>
    </location>
    <ligand>
        <name>S-adenosyl-L-methionine</name>
        <dbReference type="ChEBI" id="CHEBI:59789"/>
    </ligand>
</feature>
<accession>A0A511X5P5</accession>
<dbReference type="EC" id="2.1.1.64" evidence="5"/>
<dbReference type="CDD" id="cd02440">
    <property type="entry name" value="AdoMet_MTases"/>
    <property type="match status" value="1"/>
</dbReference>
<keyword evidence="2 5" id="KW-0808">Transferase</keyword>
<dbReference type="PANTHER" id="PTHR43464:SF19">
    <property type="entry name" value="UBIQUINONE BIOSYNTHESIS O-METHYLTRANSFERASE, MITOCHONDRIAL"/>
    <property type="match status" value="1"/>
</dbReference>
<evidence type="ECO:0000256" key="5">
    <source>
        <dbReference type="HAMAP-Rule" id="MF_00472"/>
    </source>
</evidence>
<keyword evidence="4 5" id="KW-0949">S-adenosyl-L-methionine</keyword>
<dbReference type="InterPro" id="IPR010233">
    <property type="entry name" value="UbiG_MeTrfase"/>
</dbReference>
<evidence type="ECO:0000256" key="4">
    <source>
        <dbReference type="ARBA" id="ARBA00022691"/>
    </source>
</evidence>
<dbReference type="EMBL" id="BJYF01000001">
    <property type="protein sequence ID" value="GEN58277.1"/>
    <property type="molecule type" value="Genomic_DNA"/>
</dbReference>
<evidence type="ECO:0000259" key="7">
    <source>
        <dbReference type="Pfam" id="PF08241"/>
    </source>
</evidence>
<dbReference type="PANTHER" id="PTHR43464">
    <property type="entry name" value="METHYLTRANSFERASE"/>
    <property type="match status" value="1"/>
</dbReference>
<keyword evidence="3 5" id="KW-0831">Ubiquinone biosynthesis</keyword>
<dbReference type="HAMAP" id="MF_00472">
    <property type="entry name" value="UbiG"/>
    <property type="match status" value="1"/>
</dbReference>
<dbReference type="NCBIfam" id="TIGR01983">
    <property type="entry name" value="UbiG"/>
    <property type="match status" value="1"/>
</dbReference>
<feature type="binding site" evidence="5">
    <location>
        <position position="61"/>
    </location>
    <ligand>
        <name>S-adenosyl-L-methionine</name>
        <dbReference type="ChEBI" id="CHEBI:59789"/>
    </ligand>
</feature>
<feature type="binding site" evidence="5">
    <location>
        <position position="106"/>
    </location>
    <ligand>
        <name>S-adenosyl-L-methionine</name>
        <dbReference type="ChEBI" id="CHEBI:59789"/>
    </ligand>
</feature>
<name>A0A511X5P5_9PROT</name>
<evidence type="ECO:0000256" key="1">
    <source>
        <dbReference type="ARBA" id="ARBA00022603"/>
    </source>
</evidence>
<gene>
    <name evidence="5 8" type="primary">ubiG</name>
    <name evidence="8" type="ORF">ANI02nite_01610</name>
</gene>
<feature type="region of interest" description="Disordered" evidence="6">
    <location>
        <begin position="1"/>
        <end position="23"/>
    </location>
</feature>
<dbReference type="Pfam" id="PF08241">
    <property type="entry name" value="Methyltransf_11"/>
    <property type="match status" value="1"/>
</dbReference>
<dbReference type="GO" id="GO:0010420">
    <property type="term" value="F:polyprenyldihydroxybenzoate methyltransferase activity"/>
    <property type="evidence" value="ECO:0007669"/>
    <property type="project" value="InterPro"/>
</dbReference>
<keyword evidence="9" id="KW-1185">Reference proteome</keyword>
<dbReference type="GO" id="GO:0102208">
    <property type="term" value="F:2-polyprenyl-6-hydroxyphenol methylase activity"/>
    <property type="evidence" value="ECO:0007669"/>
    <property type="project" value="UniProtKB-EC"/>
</dbReference>
<comment type="catalytic activity">
    <reaction evidence="5">
        <text>a 3-demethylubiquinol + S-adenosyl-L-methionine = a ubiquinol + S-adenosyl-L-homocysteine + H(+)</text>
        <dbReference type="Rhea" id="RHEA:44380"/>
        <dbReference type="Rhea" id="RHEA-COMP:9566"/>
        <dbReference type="Rhea" id="RHEA-COMP:10914"/>
        <dbReference type="ChEBI" id="CHEBI:15378"/>
        <dbReference type="ChEBI" id="CHEBI:17976"/>
        <dbReference type="ChEBI" id="CHEBI:57856"/>
        <dbReference type="ChEBI" id="CHEBI:59789"/>
        <dbReference type="ChEBI" id="CHEBI:84422"/>
        <dbReference type="EC" id="2.1.1.64"/>
    </reaction>
</comment>
<dbReference type="Gene3D" id="3.40.50.150">
    <property type="entry name" value="Vaccinia Virus protein VP39"/>
    <property type="match status" value="1"/>
</dbReference>